<feature type="domain" description="ABC transporter" evidence="4">
    <location>
        <begin position="9"/>
        <end position="46"/>
    </location>
</feature>
<dbReference type="Gene3D" id="3.40.50.300">
    <property type="entry name" value="P-loop containing nucleotide triphosphate hydrolases"/>
    <property type="match status" value="1"/>
</dbReference>
<evidence type="ECO:0000256" key="2">
    <source>
        <dbReference type="ARBA" id="ARBA00022448"/>
    </source>
</evidence>
<name>A0A7C1AVX4_9EURY</name>
<reference evidence="5" key="1">
    <citation type="journal article" date="2020" name="mSystems">
        <title>Genome- and Community-Level Interaction Insights into Carbon Utilization and Element Cycling Functions of Hydrothermarchaeota in Hydrothermal Sediment.</title>
        <authorList>
            <person name="Zhou Z."/>
            <person name="Liu Y."/>
            <person name="Xu W."/>
            <person name="Pan J."/>
            <person name="Luo Z.H."/>
            <person name="Li M."/>
        </authorList>
    </citation>
    <scope>NUCLEOTIDE SEQUENCE [LARGE SCALE GENOMIC DNA]</scope>
    <source>
        <strain evidence="5">HyVt-185</strain>
    </source>
</reference>
<dbReference type="EMBL" id="DQZR01000237">
    <property type="protein sequence ID" value="HDM36708.1"/>
    <property type="molecule type" value="Genomic_DNA"/>
</dbReference>
<dbReference type="SUPFAM" id="SSF52540">
    <property type="entry name" value="P-loop containing nucleoside triphosphate hydrolases"/>
    <property type="match status" value="1"/>
</dbReference>
<evidence type="ECO:0000313" key="5">
    <source>
        <dbReference type="EMBL" id="HDM36708.1"/>
    </source>
</evidence>
<feature type="non-terminal residue" evidence="5">
    <location>
        <position position="1"/>
    </location>
</feature>
<organism evidence="5">
    <name type="scientific">Candidatus Syntropharchaeum butanivorans</name>
    <dbReference type="NCBI Taxonomy" id="1839936"/>
    <lineage>
        <taxon>Archaea</taxon>
        <taxon>Methanobacteriati</taxon>
        <taxon>Methanobacteriota</taxon>
        <taxon>Stenosarchaea group</taxon>
        <taxon>Methanomicrobia</taxon>
        <taxon>Methanosarcinales</taxon>
        <taxon>ANME-2 cluster</taxon>
        <taxon>Candidatus Syntropharchaeum</taxon>
    </lineage>
</organism>
<accession>A0A7C1AVX4</accession>
<dbReference type="GO" id="GO:0015807">
    <property type="term" value="P:L-amino acid transport"/>
    <property type="evidence" value="ECO:0007669"/>
    <property type="project" value="TreeGrafter"/>
</dbReference>
<evidence type="ECO:0000256" key="1">
    <source>
        <dbReference type="ARBA" id="ARBA00005417"/>
    </source>
</evidence>
<dbReference type="InterPro" id="IPR003439">
    <property type="entry name" value="ABC_transporter-like_ATP-bd"/>
</dbReference>
<keyword evidence="5" id="KW-0547">Nucleotide-binding</keyword>
<gene>
    <name evidence="5" type="ORF">ENG09_05625</name>
</gene>
<keyword evidence="3" id="KW-0029">Amino-acid transport</keyword>
<dbReference type="PANTHER" id="PTHR43820:SF7">
    <property type="entry name" value="BRANCHED-CHAIN AMINO ACID TRANSPORT ATP-BINDING PROTEIN LIVF-RELATED"/>
    <property type="match status" value="1"/>
</dbReference>
<dbReference type="AlphaFoldDB" id="A0A7C1AVX4"/>
<keyword evidence="2" id="KW-0813">Transport</keyword>
<dbReference type="InterPro" id="IPR052156">
    <property type="entry name" value="BCAA_Transport_ATP-bd_LivF"/>
</dbReference>
<dbReference type="PANTHER" id="PTHR43820">
    <property type="entry name" value="HIGH-AFFINITY BRANCHED-CHAIN AMINO ACID TRANSPORT ATP-BINDING PROTEIN LIVF"/>
    <property type="match status" value="1"/>
</dbReference>
<keyword evidence="5" id="KW-0067">ATP-binding</keyword>
<dbReference type="GO" id="GO:0016887">
    <property type="term" value="F:ATP hydrolysis activity"/>
    <property type="evidence" value="ECO:0007669"/>
    <property type="project" value="InterPro"/>
</dbReference>
<proteinExistence type="inferred from homology"/>
<comment type="caution">
    <text evidence="5">The sequence shown here is derived from an EMBL/GenBank/DDBJ whole genome shotgun (WGS) entry which is preliminary data.</text>
</comment>
<dbReference type="GO" id="GO:0015658">
    <property type="term" value="F:branched-chain amino acid transmembrane transporter activity"/>
    <property type="evidence" value="ECO:0007669"/>
    <property type="project" value="TreeGrafter"/>
</dbReference>
<comment type="similarity">
    <text evidence="1">Belongs to the ABC transporter superfamily.</text>
</comment>
<sequence length="123" mass="13651">LDIFPELGRFMKRKAGSLSGGERQFLAIGSALIREAKMLLLDEPTAHLSPKLSEVIFNRILELNDRYGLTIALVEQNVKGALQISDEAYVLVNGQVAFEGRADELLEGGMERYFIGSLTEPRL</sequence>
<dbReference type="GO" id="GO:0005524">
    <property type="term" value="F:ATP binding"/>
    <property type="evidence" value="ECO:0007669"/>
    <property type="project" value="UniProtKB-KW"/>
</dbReference>
<dbReference type="Proteomes" id="UP000885863">
    <property type="component" value="Unassembled WGS sequence"/>
</dbReference>
<protein>
    <submittedName>
        <fullName evidence="5">ATP-binding cassette domain-containing protein</fullName>
    </submittedName>
</protein>
<dbReference type="InterPro" id="IPR027417">
    <property type="entry name" value="P-loop_NTPase"/>
</dbReference>
<dbReference type="Pfam" id="PF00005">
    <property type="entry name" value="ABC_tran"/>
    <property type="match status" value="1"/>
</dbReference>
<evidence type="ECO:0000259" key="4">
    <source>
        <dbReference type="Pfam" id="PF00005"/>
    </source>
</evidence>
<evidence type="ECO:0000256" key="3">
    <source>
        <dbReference type="ARBA" id="ARBA00022970"/>
    </source>
</evidence>